<dbReference type="Pfam" id="PF05699">
    <property type="entry name" value="Dimer_Tnp_hAT"/>
    <property type="match status" value="1"/>
</dbReference>
<gene>
    <name evidence="2" type="ORF">Clacol_004385</name>
</gene>
<reference evidence="2" key="1">
    <citation type="submission" date="2021-10" db="EMBL/GenBank/DDBJ databases">
        <title>De novo Genome Assembly of Clathrus columnatus (Basidiomycota, Fungi) Using Illumina and Nanopore Sequence Data.</title>
        <authorList>
            <person name="Ogiso-Tanaka E."/>
            <person name="Itagaki H."/>
            <person name="Hosoya T."/>
            <person name="Hosaka K."/>
        </authorList>
    </citation>
    <scope>NUCLEOTIDE SEQUENCE</scope>
    <source>
        <strain evidence="2">MO-923</strain>
    </source>
</reference>
<comment type="caution">
    <text evidence="2">The sequence shown here is derived from an EMBL/GenBank/DDBJ whole genome shotgun (WGS) entry which is preliminary data.</text>
</comment>
<dbReference type="InterPro" id="IPR012337">
    <property type="entry name" value="RNaseH-like_sf"/>
</dbReference>
<protein>
    <recommendedName>
        <fullName evidence="1">HAT C-terminal dimerisation domain-containing protein</fullName>
    </recommendedName>
</protein>
<feature type="domain" description="HAT C-terminal dimerisation" evidence="1">
    <location>
        <begin position="228"/>
        <end position="273"/>
    </location>
</feature>
<sequence length="354" mass="40913">MGINGECALAAEAYHTQQLHNGHGIAQSNLPAEFTLLKELILFRQVVNRWGSALAMIKRALYLRKAVDIYTQLYLTPKYHISAMEWQVLEDIYLILELLHAVQTLMSAEATPTISFYFPFYFALVSTLDRQSNDPRFCYLSEVLQTGYEKLQEHIYEMRFSKPVLLSIVLHPALQFKWVQDNWPQERLSVARRMIFEESNSPLDDTPIALALEAEWNAYCYTICSVDQRVDLLKWWQDHETQFPRLFRAALDYLPAQASSVPAERIFSAGGETDRHQKWDVSEEDLELENQLLDYGLSLSTNANQDFEALFNALDEDREDIQQPPNVGCHVECEEGEYFDFDDLGEFSDENDGL</sequence>
<keyword evidence="3" id="KW-1185">Reference proteome</keyword>
<dbReference type="InterPro" id="IPR008906">
    <property type="entry name" value="HATC_C_dom"/>
</dbReference>
<evidence type="ECO:0000259" key="1">
    <source>
        <dbReference type="Pfam" id="PF05699"/>
    </source>
</evidence>
<dbReference type="GO" id="GO:0046983">
    <property type="term" value="F:protein dimerization activity"/>
    <property type="evidence" value="ECO:0007669"/>
    <property type="project" value="InterPro"/>
</dbReference>
<evidence type="ECO:0000313" key="3">
    <source>
        <dbReference type="Proteomes" id="UP001050691"/>
    </source>
</evidence>
<proteinExistence type="predicted"/>
<evidence type="ECO:0000313" key="2">
    <source>
        <dbReference type="EMBL" id="GJJ10159.1"/>
    </source>
</evidence>
<organism evidence="2 3">
    <name type="scientific">Clathrus columnatus</name>
    <dbReference type="NCBI Taxonomy" id="1419009"/>
    <lineage>
        <taxon>Eukaryota</taxon>
        <taxon>Fungi</taxon>
        <taxon>Dikarya</taxon>
        <taxon>Basidiomycota</taxon>
        <taxon>Agaricomycotina</taxon>
        <taxon>Agaricomycetes</taxon>
        <taxon>Phallomycetidae</taxon>
        <taxon>Phallales</taxon>
        <taxon>Clathraceae</taxon>
        <taxon>Clathrus</taxon>
    </lineage>
</organism>
<accession>A0AAV5AAA3</accession>
<name>A0AAV5AAA3_9AGAM</name>
<dbReference type="InterPro" id="IPR052717">
    <property type="entry name" value="Vacuolar_transposase_reg"/>
</dbReference>
<dbReference type="EMBL" id="BPWL01000005">
    <property type="protein sequence ID" value="GJJ10159.1"/>
    <property type="molecule type" value="Genomic_DNA"/>
</dbReference>
<dbReference type="AlphaFoldDB" id="A0AAV5AAA3"/>
<dbReference type="Proteomes" id="UP001050691">
    <property type="component" value="Unassembled WGS sequence"/>
</dbReference>
<dbReference type="PANTHER" id="PTHR46169">
    <property type="entry name" value="DNA REPLICATION-RELATED ELEMENT FACTOR, ISOFORM A"/>
    <property type="match status" value="1"/>
</dbReference>
<dbReference type="SUPFAM" id="SSF53098">
    <property type="entry name" value="Ribonuclease H-like"/>
    <property type="match status" value="1"/>
</dbReference>